<dbReference type="EMBL" id="RBNI01001499">
    <property type="protein sequence ID" value="RUP50378.1"/>
    <property type="molecule type" value="Genomic_DNA"/>
</dbReference>
<dbReference type="CDD" id="cd18316">
    <property type="entry name" value="BTB_POZ_KCTD-like"/>
    <property type="match status" value="1"/>
</dbReference>
<reference evidence="3 4" key="1">
    <citation type="journal article" date="2018" name="New Phytol.">
        <title>Phylogenomics of Endogonaceae and evolution of mycorrhizas within Mucoromycota.</title>
        <authorList>
            <person name="Chang Y."/>
            <person name="Desiro A."/>
            <person name="Na H."/>
            <person name="Sandor L."/>
            <person name="Lipzen A."/>
            <person name="Clum A."/>
            <person name="Barry K."/>
            <person name="Grigoriev I.V."/>
            <person name="Martin F.M."/>
            <person name="Stajich J.E."/>
            <person name="Smith M.E."/>
            <person name="Bonito G."/>
            <person name="Spatafora J.W."/>
        </authorList>
    </citation>
    <scope>NUCLEOTIDE SEQUENCE [LARGE SCALE GENOMIC DNA]</scope>
    <source>
        <strain evidence="3 4">GMNB39</strain>
    </source>
</reference>
<comment type="caution">
    <text evidence="3">The sequence shown here is derived from an EMBL/GenBank/DDBJ whole genome shotgun (WGS) entry which is preliminary data.</text>
</comment>
<dbReference type="Proteomes" id="UP000268093">
    <property type="component" value="Unassembled WGS sequence"/>
</dbReference>
<feature type="region of interest" description="Disordered" evidence="1">
    <location>
        <begin position="1"/>
        <end position="35"/>
    </location>
</feature>
<accession>A0A433DHP8</accession>
<dbReference type="PANTHER" id="PTHR14499">
    <property type="entry name" value="POTASSIUM CHANNEL TETRAMERIZATION DOMAIN-CONTAINING"/>
    <property type="match status" value="1"/>
</dbReference>
<gene>
    <name evidence="3" type="ORF">BC936DRAFT_139426</name>
</gene>
<dbReference type="Gene3D" id="3.30.710.10">
    <property type="entry name" value="Potassium Channel Kv1.1, Chain A"/>
    <property type="match status" value="1"/>
</dbReference>
<name>A0A433DHP8_9FUNG</name>
<dbReference type="SMART" id="SM00225">
    <property type="entry name" value="BTB"/>
    <property type="match status" value="1"/>
</dbReference>
<organism evidence="3 4">
    <name type="scientific">Jimgerdemannia flammicorona</name>
    <dbReference type="NCBI Taxonomy" id="994334"/>
    <lineage>
        <taxon>Eukaryota</taxon>
        <taxon>Fungi</taxon>
        <taxon>Fungi incertae sedis</taxon>
        <taxon>Mucoromycota</taxon>
        <taxon>Mucoromycotina</taxon>
        <taxon>Endogonomycetes</taxon>
        <taxon>Endogonales</taxon>
        <taxon>Endogonaceae</taxon>
        <taxon>Jimgerdemannia</taxon>
    </lineage>
</organism>
<dbReference type="GO" id="GO:0051260">
    <property type="term" value="P:protein homooligomerization"/>
    <property type="evidence" value="ECO:0007669"/>
    <property type="project" value="InterPro"/>
</dbReference>
<proteinExistence type="predicted"/>
<dbReference type="InterPro" id="IPR003131">
    <property type="entry name" value="T1-type_BTB"/>
</dbReference>
<dbReference type="SUPFAM" id="SSF54695">
    <property type="entry name" value="POZ domain"/>
    <property type="match status" value="1"/>
</dbReference>
<dbReference type="InterPro" id="IPR011333">
    <property type="entry name" value="SKP1/BTB/POZ_sf"/>
</dbReference>
<keyword evidence="4" id="KW-1185">Reference proteome</keyword>
<evidence type="ECO:0000259" key="2">
    <source>
        <dbReference type="SMART" id="SM00225"/>
    </source>
</evidence>
<protein>
    <submittedName>
        <fullName evidence="3">BTB/POZ protein</fullName>
    </submittedName>
</protein>
<dbReference type="Pfam" id="PF02214">
    <property type="entry name" value="BTB_2"/>
    <property type="match status" value="1"/>
</dbReference>
<dbReference type="OrthoDB" id="10025005at2759"/>
<evidence type="ECO:0000313" key="4">
    <source>
        <dbReference type="Proteomes" id="UP000268093"/>
    </source>
</evidence>
<evidence type="ECO:0000313" key="3">
    <source>
        <dbReference type="EMBL" id="RUP50378.1"/>
    </source>
</evidence>
<evidence type="ECO:0000256" key="1">
    <source>
        <dbReference type="SAM" id="MobiDB-lite"/>
    </source>
</evidence>
<dbReference type="AlphaFoldDB" id="A0A433DHP8"/>
<dbReference type="InterPro" id="IPR000210">
    <property type="entry name" value="BTB/POZ_dom"/>
</dbReference>
<sequence>MSDKQATHHRTLRMNDFTNAPAPRSVPSLSPTPSDIMSTPLIPERIILNVGGTRYETTRTTLLSYPDSRLGRMLSPEVGDDPIQFEGAQNNEIFIDRNARLFEYVLEYYRNGGVIILPKGHVPYIAVERELAWFGFDVSKIITADATDAITTKTRRY</sequence>
<dbReference type="PANTHER" id="PTHR14499:SF136">
    <property type="entry name" value="GH08630P"/>
    <property type="match status" value="1"/>
</dbReference>
<feature type="domain" description="BTB" evidence="2">
    <location>
        <begin position="44"/>
        <end position="151"/>
    </location>
</feature>